<evidence type="ECO:0000313" key="2">
    <source>
        <dbReference type="EMBL" id="KAK5690603.1"/>
    </source>
</evidence>
<reference evidence="2" key="1">
    <citation type="submission" date="2023-08" db="EMBL/GenBank/DDBJ databases">
        <title>Black Yeasts Isolated from many extreme environments.</title>
        <authorList>
            <person name="Coleine C."/>
            <person name="Stajich J.E."/>
            <person name="Selbmann L."/>
        </authorList>
    </citation>
    <scope>NUCLEOTIDE SEQUENCE</scope>
    <source>
        <strain evidence="2">CCFEE 5810</strain>
    </source>
</reference>
<dbReference type="AlphaFoldDB" id="A0AAN7ZV91"/>
<feature type="compositionally biased region" description="Low complexity" evidence="1">
    <location>
        <begin position="186"/>
        <end position="209"/>
    </location>
</feature>
<comment type="caution">
    <text evidence="2">The sequence shown here is derived from an EMBL/GenBank/DDBJ whole genome shotgun (WGS) entry which is preliminary data.</text>
</comment>
<dbReference type="Proteomes" id="UP001310594">
    <property type="component" value="Unassembled WGS sequence"/>
</dbReference>
<protein>
    <submittedName>
        <fullName evidence="2">Uncharacterized protein</fullName>
    </submittedName>
</protein>
<accession>A0AAN7ZV91</accession>
<organism evidence="2 3">
    <name type="scientific">Elasticomyces elasticus</name>
    <dbReference type="NCBI Taxonomy" id="574655"/>
    <lineage>
        <taxon>Eukaryota</taxon>
        <taxon>Fungi</taxon>
        <taxon>Dikarya</taxon>
        <taxon>Ascomycota</taxon>
        <taxon>Pezizomycotina</taxon>
        <taxon>Dothideomycetes</taxon>
        <taxon>Dothideomycetidae</taxon>
        <taxon>Mycosphaerellales</taxon>
        <taxon>Teratosphaeriaceae</taxon>
        <taxon>Elasticomyces</taxon>
    </lineage>
</organism>
<gene>
    <name evidence="2" type="ORF">LTR97_012158</name>
</gene>
<name>A0AAN7ZV91_9PEZI</name>
<sequence length="263" mass="30047">MSSTNPPMPSGPRVATADTSKYSHLNFTWAERIDYQGNDWYTWTQKTNYSANGPASRPTRLMTTEELDHELYPNTKFEIATNVDGVLLWSGVPMNPYLRPEMPGPDYKTFMAGEPELIDGEEHEKWLKVQVKEYKRRVREQLSARNRRAHEADGENGEQDEELPTPQQNSRGAARPTRYQNDEETTPATSAATSSTRRTTTGRAATRTTVPWTAEMRAAIHLLWLEDWDPATREAAFNHVFRDQLPGHARYSTMASQEGTRRE</sequence>
<proteinExistence type="predicted"/>
<dbReference type="EMBL" id="JAVRQU010000024">
    <property type="protein sequence ID" value="KAK5690603.1"/>
    <property type="molecule type" value="Genomic_DNA"/>
</dbReference>
<feature type="region of interest" description="Disordered" evidence="1">
    <location>
        <begin position="142"/>
        <end position="210"/>
    </location>
</feature>
<evidence type="ECO:0000313" key="3">
    <source>
        <dbReference type="Proteomes" id="UP001310594"/>
    </source>
</evidence>
<evidence type="ECO:0000256" key="1">
    <source>
        <dbReference type="SAM" id="MobiDB-lite"/>
    </source>
</evidence>
<feature type="compositionally biased region" description="Acidic residues" evidence="1">
    <location>
        <begin position="154"/>
        <end position="163"/>
    </location>
</feature>